<evidence type="ECO:0000313" key="2">
    <source>
        <dbReference type="Proteomes" id="UP001147733"/>
    </source>
</evidence>
<dbReference type="Proteomes" id="UP001147733">
    <property type="component" value="Unassembled WGS sequence"/>
</dbReference>
<organism evidence="1 2">
    <name type="scientific">Penicillium citrinum</name>
    <dbReference type="NCBI Taxonomy" id="5077"/>
    <lineage>
        <taxon>Eukaryota</taxon>
        <taxon>Fungi</taxon>
        <taxon>Dikarya</taxon>
        <taxon>Ascomycota</taxon>
        <taxon>Pezizomycotina</taxon>
        <taxon>Eurotiomycetes</taxon>
        <taxon>Eurotiomycetidae</taxon>
        <taxon>Eurotiales</taxon>
        <taxon>Aspergillaceae</taxon>
        <taxon>Penicillium</taxon>
    </lineage>
</organism>
<gene>
    <name evidence="1" type="ORF">N7469_000230</name>
</gene>
<dbReference type="EMBL" id="JAPQKT010000001">
    <property type="protein sequence ID" value="KAJ5241903.1"/>
    <property type="molecule type" value="Genomic_DNA"/>
</dbReference>
<keyword evidence="2" id="KW-1185">Reference proteome</keyword>
<dbReference type="AlphaFoldDB" id="A0A9W9PFD5"/>
<protein>
    <recommendedName>
        <fullName evidence="3">DUF1348-domain-containing protein</fullName>
    </recommendedName>
</protein>
<dbReference type="OrthoDB" id="14527at2759"/>
<reference evidence="1" key="2">
    <citation type="journal article" date="2023" name="IMA Fungus">
        <title>Comparative genomic study of the Penicillium genus elucidates a diverse pangenome and 15 lateral gene transfer events.</title>
        <authorList>
            <person name="Petersen C."/>
            <person name="Sorensen T."/>
            <person name="Nielsen M.R."/>
            <person name="Sondergaard T.E."/>
            <person name="Sorensen J.L."/>
            <person name="Fitzpatrick D.A."/>
            <person name="Frisvad J.C."/>
            <person name="Nielsen K.L."/>
        </authorList>
    </citation>
    <scope>NUCLEOTIDE SEQUENCE</scope>
    <source>
        <strain evidence="1">IBT 23319</strain>
    </source>
</reference>
<accession>A0A9W9PFD5</accession>
<evidence type="ECO:0000313" key="1">
    <source>
        <dbReference type="EMBL" id="KAJ5241903.1"/>
    </source>
</evidence>
<comment type="caution">
    <text evidence="1">The sequence shown here is derived from an EMBL/GenBank/DDBJ whole genome shotgun (WGS) entry which is preliminary data.</text>
</comment>
<dbReference type="Gene3D" id="3.10.450.50">
    <property type="match status" value="1"/>
</dbReference>
<dbReference type="GeneID" id="81378317"/>
<dbReference type="InterPro" id="IPR032710">
    <property type="entry name" value="NTF2-like_dom_sf"/>
</dbReference>
<proteinExistence type="predicted"/>
<dbReference type="PANTHER" id="PTHR31757:SF0">
    <property type="entry name" value="SLL0781 PROTEIN"/>
    <property type="match status" value="1"/>
</dbReference>
<dbReference type="SUPFAM" id="SSF54427">
    <property type="entry name" value="NTF2-like"/>
    <property type="match status" value="1"/>
</dbReference>
<dbReference type="PANTHER" id="PTHR31757">
    <property type="entry name" value="SLL0781 PROTEIN"/>
    <property type="match status" value="1"/>
</dbReference>
<sequence>MVDIKPPFTEETAHQKVKAAQNMWNTQDRSKVVNAYTPNCIWRKGTNFFSGSEAIIAFLTAKWKKEKSYRLRKELFAFREDRNAVRFWYEFQNANDEMKWKRCYGLEDWTFDRKSGKMCKRKMSGNDMFIGPDGNGRGRWFLDGVDVHEVAINQEH</sequence>
<dbReference type="Pfam" id="PF07080">
    <property type="entry name" value="DUF1348"/>
    <property type="match status" value="1"/>
</dbReference>
<dbReference type="InterPro" id="IPR009783">
    <property type="entry name" value="DUF1348"/>
</dbReference>
<reference evidence="1" key="1">
    <citation type="submission" date="2022-11" db="EMBL/GenBank/DDBJ databases">
        <authorList>
            <person name="Petersen C."/>
        </authorList>
    </citation>
    <scope>NUCLEOTIDE SEQUENCE</scope>
    <source>
        <strain evidence="1">IBT 23319</strain>
    </source>
</reference>
<dbReference type="RefSeq" id="XP_056504907.1">
    <property type="nucleotide sequence ID" value="XM_056639150.1"/>
</dbReference>
<name>A0A9W9PFD5_PENCI</name>
<evidence type="ECO:0008006" key="3">
    <source>
        <dbReference type="Google" id="ProtNLM"/>
    </source>
</evidence>